<dbReference type="InterPro" id="IPR025867">
    <property type="entry name" value="MnmE_helical"/>
</dbReference>
<name>A0ABW3IVM9_9RHOB</name>
<dbReference type="Pfam" id="PF01926">
    <property type="entry name" value="MMR_HSR1"/>
    <property type="match status" value="1"/>
</dbReference>
<feature type="binding site" evidence="6">
    <location>
        <begin position="266"/>
        <end position="269"/>
    </location>
    <ligand>
        <name>GTP</name>
        <dbReference type="ChEBI" id="CHEBI:37565"/>
    </ligand>
</feature>
<dbReference type="InterPro" id="IPR005225">
    <property type="entry name" value="Small_GTP-bd"/>
</dbReference>
<dbReference type="PANTHER" id="PTHR42714">
    <property type="entry name" value="TRNA MODIFICATION GTPASE GTPBP3"/>
    <property type="match status" value="1"/>
</dbReference>
<dbReference type="Pfam" id="PF10396">
    <property type="entry name" value="TrmE_N"/>
    <property type="match status" value="1"/>
</dbReference>
<dbReference type="Gene3D" id="3.30.1360.120">
    <property type="entry name" value="Probable tRNA modification gtpase trme, domain 1"/>
    <property type="match status" value="1"/>
</dbReference>
<keyword evidence="6" id="KW-0460">Magnesium</keyword>
<dbReference type="PROSITE" id="PS51709">
    <property type="entry name" value="G_TRME"/>
    <property type="match status" value="1"/>
</dbReference>
<comment type="function">
    <text evidence="6">Exhibits a very high intrinsic GTPase hydrolysis rate. Involved in the addition of a carboxymethylaminomethyl (cmnm) group at the wobble position (U34) of certain tRNAs, forming tRNA-cmnm(5)s(2)U34.</text>
</comment>
<keyword evidence="2 6" id="KW-0819">tRNA processing</keyword>
<evidence type="ECO:0000256" key="4">
    <source>
        <dbReference type="ARBA" id="ARBA00022958"/>
    </source>
</evidence>
<feature type="binding site" evidence="6">
    <location>
        <begin position="222"/>
        <end position="227"/>
    </location>
    <ligand>
        <name>GTP</name>
        <dbReference type="ChEBI" id="CHEBI:37565"/>
    </ligand>
</feature>
<feature type="binding site" evidence="6">
    <location>
        <position position="116"/>
    </location>
    <ligand>
        <name>(6S)-5-formyl-5,6,7,8-tetrahydrofolate</name>
        <dbReference type="ChEBI" id="CHEBI:57457"/>
    </ligand>
</feature>
<keyword evidence="6 8" id="KW-0378">Hydrolase</keyword>
<comment type="caution">
    <text evidence="6">Lacks conserved residue(s) required for the propagation of feature annotation.</text>
</comment>
<dbReference type="Gene3D" id="3.40.50.300">
    <property type="entry name" value="P-loop containing nucleotide triphosphate hydrolases"/>
    <property type="match status" value="1"/>
</dbReference>
<keyword evidence="3 6" id="KW-0547">Nucleotide-binding</keyword>
<dbReference type="NCBIfam" id="NF003661">
    <property type="entry name" value="PRK05291.1-3"/>
    <property type="match status" value="1"/>
</dbReference>
<dbReference type="InterPro" id="IPR004520">
    <property type="entry name" value="GTPase_MnmE"/>
</dbReference>
<feature type="binding site" evidence="6">
    <location>
        <position position="426"/>
    </location>
    <ligand>
        <name>(6S)-5-formyl-5,6,7,8-tetrahydrofolate</name>
        <dbReference type="ChEBI" id="CHEBI:57457"/>
    </ligand>
</feature>
<feature type="binding site" evidence="6">
    <location>
        <position position="20"/>
    </location>
    <ligand>
        <name>(6S)-5-formyl-5,6,7,8-tetrahydrofolate</name>
        <dbReference type="ChEBI" id="CHEBI:57457"/>
    </ligand>
</feature>
<evidence type="ECO:0000256" key="6">
    <source>
        <dbReference type="HAMAP-Rule" id="MF_00379"/>
    </source>
</evidence>
<dbReference type="InterPro" id="IPR031168">
    <property type="entry name" value="G_TrmE"/>
</dbReference>
<dbReference type="HAMAP" id="MF_00379">
    <property type="entry name" value="GTPase_MnmE"/>
    <property type="match status" value="1"/>
</dbReference>
<evidence type="ECO:0000313" key="9">
    <source>
        <dbReference type="Proteomes" id="UP001597108"/>
    </source>
</evidence>
<feature type="binding site" evidence="6">
    <location>
        <position position="241"/>
    </location>
    <ligand>
        <name>K(+)</name>
        <dbReference type="ChEBI" id="CHEBI:29103"/>
    </ligand>
</feature>
<comment type="subunit">
    <text evidence="6">Homodimer. Heterotetramer of two MnmE and two MnmG subunits.</text>
</comment>
<feature type="binding site" evidence="6">
    <location>
        <position position="243"/>
    </location>
    <ligand>
        <name>K(+)</name>
        <dbReference type="ChEBI" id="CHEBI:29103"/>
    </ligand>
</feature>
<protein>
    <recommendedName>
        <fullName evidence="6">tRNA modification GTPase MnmE</fullName>
        <ecNumber evidence="6">3.6.-.-</ecNumber>
    </recommendedName>
</protein>
<gene>
    <name evidence="6 8" type="primary">mnmE</name>
    <name evidence="6" type="synonym">trmE</name>
    <name evidence="8" type="ORF">ACFQ2S_21525</name>
</gene>
<keyword evidence="6" id="KW-0479">Metal-binding</keyword>
<dbReference type="CDD" id="cd04164">
    <property type="entry name" value="trmE"/>
    <property type="match status" value="1"/>
</dbReference>
<dbReference type="InterPro" id="IPR006073">
    <property type="entry name" value="GTP-bd"/>
</dbReference>
<feature type="binding site" evidence="6">
    <location>
        <position position="246"/>
    </location>
    <ligand>
        <name>K(+)</name>
        <dbReference type="ChEBI" id="CHEBI:29103"/>
    </ligand>
</feature>
<dbReference type="CDD" id="cd14858">
    <property type="entry name" value="TrmE_N"/>
    <property type="match status" value="1"/>
</dbReference>
<dbReference type="SUPFAM" id="SSF116878">
    <property type="entry name" value="TrmE connector domain"/>
    <property type="match status" value="1"/>
</dbReference>
<feature type="binding site" evidence="6">
    <location>
        <position position="247"/>
    </location>
    <ligand>
        <name>Mg(2+)</name>
        <dbReference type="ChEBI" id="CHEBI:18420"/>
    </ligand>
</feature>
<comment type="caution">
    <text evidence="8">The sequence shown here is derived from an EMBL/GenBank/DDBJ whole genome shotgun (WGS) entry which is preliminary data.</text>
</comment>
<keyword evidence="9" id="KW-1185">Reference proteome</keyword>
<keyword evidence="6" id="KW-0963">Cytoplasm</keyword>
<keyword evidence="5 6" id="KW-0342">GTP-binding</keyword>
<dbReference type="RefSeq" id="WP_386077860.1">
    <property type="nucleotide sequence ID" value="NZ_JBHTJT010000051.1"/>
</dbReference>
<keyword evidence="4 6" id="KW-0630">Potassium</keyword>
<dbReference type="GO" id="GO:0016787">
    <property type="term" value="F:hydrolase activity"/>
    <property type="evidence" value="ECO:0007669"/>
    <property type="project" value="UniProtKB-KW"/>
</dbReference>
<evidence type="ECO:0000259" key="7">
    <source>
        <dbReference type="PROSITE" id="PS51709"/>
    </source>
</evidence>
<feature type="binding site" evidence="6">
    <location>
        <begin position="241"/>
        <end position="247"/>
    </location>
    <ligand>
        <name>GTP</name>
        <dbReference type="ChEBI" id="CHEBI:37565"/>
    </ligand>
</feature>
<feature type="binding site" evidence="6">
    <location>
        <position position="222"/>
    </location>
    <ligand>
        <name>K(+)</name>
        <dbReference type="ChEBI" id="CHEBI:29103"/>
    </ligand>
</feature>
<dbReference type="InterPro" id="IPR027266">
    <property type="entry name" value="TrmE/GcvT-like"/>
</dbReference>
<comment type="cofactor">
    <cofactor evidence="6">
        <name>K(+)</name>
        <dbReference type="ChEBI" id="CHEBI:29103"/>
    </cofactor>
    <text evidence="6">Binds 1 potassium ion per subunit.</text>
</comment>
<dbReference type="EC" id="3.6.-.-" evidence="6"/>
<organism evidence="8 9">
    <name type="scientific">Tropicimonas aquimaris</name>
    <dbReference type="NCBI Taxonomy" id="914152"/>
    <lineage>
        <taxon>Bacteria</taxon>
        <taxon>Pseudomonadati</taxon>
        <taxon>Pseudomonadota</taxon>
        <taxon>Alphaproteobacteria</taxon>
        <taxon>Rhodobacterales</taxon>
        <taxon>Roseobacteraceae</taxon>
        <taxon>Tropicimonas</taxon>
    </lineage>
</organism>
<evidence type="ECO:0000256" key="3">
    <source>
        <dbReference type="ARBA" id="ARBA00022741"/>
    </source>
</evidence>
<dbReference type="InterPro" id="IPR027368">
    <property type="entry name" value="MnmE_dom2"/>
</dbReference>
<comment type="subcellular location">
    <subcellularLocation>
        <location evidence="6">Cytoplasm</location>
    </subcellularLocation>
</comment>
<evidence type="ECO:0000256" key="1">
    <source>
        <dbReference type="ARBA" id="ARBA00011043"/>
    </source>
</evidence>
<dbReference type="NCBIfam" id="TIGR00231">
    <property type="entry name" value="small_GTP"/>
    <property type="match status" value="1"/>
</dbReference>
<proteinExistence type="inferred from homology"/>
<dbReference type="Proteomes" id="UP001597108">
    <property type="component" value="Unassembled WGS sequence"/>
</dbReference>
<dbReference type="EMBL" id="JBHTJT010000051">
    <property type="protein sequence ID" value="MFD0982223.1"/>
    <property type="molecule type" value="Genomic_DNA"/>
</dbReference>
<evidence type="ECO:0000256" key="5">
    <source>
        <dbReference type="ARBA" id="ARBA00023134"/>
    </source>
</evidence>
<evidence type="ECO:0000256" key="2">
    <source>
        <dbReference type="ARBA" id="ARBA00022694"/>
    </source>
</evidence>
<comment type="similarity">
    <text evidence="1 6">Belongs to the TRAFAC class TrmE-Era-EngA-EngB-Septin-like GTPase superfamily. TrmE GTPase family.</text>
</comment>
<dbReference type="InterPro" id="IPR027417">
    <property type="entry name" value="P-loop_NTPase"/>
</dbReference>
<dbReference type="SUPFAM" id="SSF52540">
    <property type="entry name" value="P-loop containing nucleoside triphosphate hydrolases"/>
    <property type="match status" value="1"/>
</dbReference>
<dbReference type="SUPFAM" id="SSF103025">
    <property type="entry name" value="Folate-binding domain"/>
    <property type="match status" value="1"/>
</dbReference>
<reference evidence="9" key="1">
    <citation type="journal article" date="2019" name="Int. J. Syst. Evol. Microbiol.">
        <title>The Global Catalogue of Microorganisms (GCM) 10K type strain sequencing project: providing services to taxonomists for standard genome sequencing and annotation.</title>
        <authorList>
            <consortium name="The Broad Institute Genomics Platform"/>
            <consortium name="The Broad Institute Genome Sequencing Center for Infectious Disease"/>
            <person name="Wu L."/>
            <person name="Ma J."/>
        </authorList>
    </citation>
    <scope>NUCLEOTIDE SEQUENCE [LARGE SCALE GENOMIC DNA]</scope>
    <source>
        <strain evidence="9">CCUG 60524</strain>
    </source>
</reference>
<accession>A0ABW3IVM9</accession>
<feature type="binding site" evidence="6">
    <location>
        <position position="76"/>
    </location>
    <ligand>
        <name>(6S)-5-formyl-5,6,7,8-tetrahydrofolate</name>
        <dbReference type="ChEBI" id="CHEBI:57457"/>
    </ligand>
</feature>
<dbReference type="PANTHER" id="PTHR42714:SF2">
    <property type="entry name" value="TRNA MODIFICATION GTPASE GTPBP3, MITOCHONDRIAL"/>
    <property type="match status" value="1"/>
</dbReference>
<dbReference type="InterPro" id="IPR018948">
    <property type="entry name" value="GTP-bd_TrmE_N"/>
</dbReference>
<evidence type="ECO:0000313" key="8">
    <source>
        <dbReference type="EMBL" id="MFD0982223.1"/>
    </source>
</evidence>
<sequence length="426" mass="45185">MDTIYALATAPGRSGVAVVRVSGPEAWTACRRLCGSLPEPRRAAIRRLRDGEEPIDEALVLVFEAGASFTGEASVEFQTHGSPAVVARLLAALSGMDGLRAAEAGEFTRRALENERLDLAQVEGLSDLIEAETEAQRQQALQGFTGALSRKAEDWRASLLRAAALLEATIDFADEEVPQDVYPEVHEILADLATVFRMEIAGVSAAEQIRHGFEVAIIGPPNAGKSTLLNRLSGRDAAITSEIAGTTRDVIEVRMDVGGIPVTFLDTAGMRETEDEIESLGIDRARMRAEAADLRIILGEDDLGVDLRDGDVRVSAKCDLGRVGSGLPVSGATGEGVSELLSLVSEVLSNRVSGAGTATRLRHAEALNASVEALELAQEWLYSGGDAAELAAENLRLAIRALDSLVGRIGVEDVLGEIFSSFCIGK</sequence>
<dbReference type="Gene3D" id="1.20.120.430">
    <property type="entry name" value="tRNA modification GTPase MnmE domain 2"/>
    <property type="match status" value="1"/>
</dbReference>
<feature type="binding site" evidence="6">
    <location>
        <position position="226"/>
    </location>
    <ligand>
        <name>Mg(2+)</name>
        <dbReference type="ChEBI" id="CHEBI:18420"/>
    </ligand>
</feature>
<feature type="domain" description="TrmE-type G" evidence="7">
    <location>
        <begin position="212"/>
        <end position="349"/>
    </location>
</feature>
<dbReference type="Pfam" id="PF12631">
    <property type="entry name" value="MnmE_helical"/>
    <property type="match status" value="1"/>
</dbReference>